<dbReference type="Pfam" id="PF24740">
    <property type="entry name" value="DUF7691"/>
    <property type="match status" value="1"/>
</dbReference>
<evidence type="ECO:0000313" key="2">
    <source>
        <dbReference type="EMBL" id="MVO90647.1"/>
    </source>
</evidence>
<protein>
    <recommendedName>
        <fullName evidence="1">DUF7691 domain-containing protein</fullName>
    </recommendedName>
</protein>
<reference evidence="2 3" key="1">
    <citation type="submission" date="2019-11" db="EMBL/GenBank/DDBJ databases">
        <title>Streptomyces typhae sp. nov., a novel endophytic actinomycete isolated from the root of cattail pollen (Typha angustifolia L.).</title>
        <authorList>
            <person name="Peng C."/>
        </authorList>
    </citation>
    <scope>NUCLEOTIDE SEQUENCE [LARGE SCALE GENOMIC DNA]</scope>
    <source>
        <strain evidence="3">p1417</strain>
    </source>
</reference>
<evidence type="ECO:0000259" key="1">
    <source>
        <dbReference type="Pfam" id="PF24740"/>
    </source>
</evidence>
<dbReference type="InterPro" id="IPR056108">
    <property type="entry name" value="DUF7691"/>
</dbReference>
<sequence length="223" mass="24336">MAEQYLAAFAVEEWRLRALVASRDEDLVEGALARLGPLREEGRLLRATDAAEVERALRALVAGPPAAFRADTDTDAGTGAGTDGYEWLLELLAPTLGEPVGSVVLPGRSWHVLEEAFRSWGLRALAELWGRSWTFPGTGGTGGTRAPDPWPFPMLAPRKDLEGIREELAAFDTGRVHDDYDLLPGGDDDVEDVVPLLEESFPAWIDAALRHDRDLLLIRDGGK</sequence>
<proteinExistence type="predicted"/>
<keyword evidence="3" id="KW-1185">Reference proteome</keyword>
<gene>
    <name evidence="2" type="ORF">GPA10_39335</name>
</gene>
<dbReference type="RefSeq" id="WP_157169608.1">
    <property type="nucleotide sequence ID" value="NZ_WPNZ01000035.1"/>
</dbReference>
<dbReference type="Proteomes" id="UP000483802">
    <property type="component" value="Unassembled WGS sequence"/>
</dbReference>
<feature type="domain" description="DUF7691" evidence="1">
    <location>
        <begin position="4"/>
        <end position="217"/>
    </location>
</feature>
<name>A0A6L6XAC4_9ACTN</name>
<dbReference type="EMBL" id="WPNZ01000035">
    <property type="protein sequence ID" value="MVO90647.1"/>
    <property type="molecule type" value="Genomic_DNA"/>
</dbReference>
<dbReference type="AlphaFoldDB" id="A0A6L6XAC4"/>
<organism evidence="2 3">
    <name type="scientific">Streptomyces typhae</name>
    <dbReference type="NCBI Taxonomy" id="2681492"/>
    <lineage>
        <taxon>Bacteria</taxon>
        <taxon>Bacillati</taxon>
        <taxon>Actinomycetota</taxon>
        <taxon>Actinomycetes</taxon>
        <taxon>Kitasatosporales</taxon>
        <taxon>Streptomycetaceae</taxon>
        <taxon>Streptomyces</taxon>
    </lineage>
</organism>
<evidence type="ECO:0000313" key="3">
    <source>
        <dbReference type="Proteomes" id="UP000483802"/>
    </source>
</evidence>
<comment type="caution">
    <text evidence="2">The sequence shown here is derived from an EMBL/GenBank/DDBJ whole genome shotgun (WGS) entry which is preliminary data.</text>
</comment>
<accession>A0A6L6XAC4</accession>